<dbReference type="GO" id="GO:0051286">
    <property type="term" value="C:cell tip"/>
    <property type="evidence" value="ECO:0007669"/>
    <property type="project" value="TreeGrafter"/>
</dbReference>
<feature type="domain" description="Ras-associating" evidence="5">
    <location>
        <begin position="709"/>
        <end position="799"/>
    </location>
</feature>
<dbReference type="InterPro" id="IPR029071">
    <property type="entry name" value="Ubiquitin-like_domsf"/>
</dbReference>
<feature type="region of interest" description="Disordered" evidence="3">
    <location>
        <begin position="1"/>
        <end position="76"/>
    </location>
</feature>
<sequence length="1500" mass="165056">MAHDPRRPHRQDTFDLRDQIMTDASNAYQHHPQGGGHQQHGGQYEDEDHSILEDDSENEDGDEQDEFMDEDDSSSLSIPNESIDFDLVYSLHTFVATVEGQANVVKGDSLFLMDDSNSYWWLVRVLKTQEVGYIPAENIETPFERLARLNKHRNVDLAAASPEERTHDPVAVRAQIAVIAQRQGPSHPAHPSNRRSVFFQGSRMFHYPPAVWNEEEQEGWEEDNYESYDTGLEHPLNDEEEWDEDNDDDQWDDLGNNENGPSFAHQQETPPQGTPPLALQQQRSQPQQGQQMRGQQNPQYMQDPQQQQQQQRGMQQGQQGGGQYGAQDPRMKQQQQQQGEHTVQHQGSTNSLRQETSNSSLRQQGSREPLSPEARSNPSSGSVSPGAAGGSPNGTPGGSKVFDPEALDSNETRKISVTPSVARDQQYSRGNQAPASSGTSGPLLPSAILAAQDDERKRIREELEEDARKRKLRDNQERSPSQQSNRTDGGKGSGKLTKAPGGKEAQSNKEKEKNEREREKEDESGRKRGVFGGLFKRKDKSEKTSTTARREEEYARGGSISTSDEGANGSIRSGQSNERPGQSQEQGHGLRVQQQDMKQQAAYQQWMKSTANEPGPQPSYGLQSASAYLPNNSSSGNLRPGAMKPGTNTSPSGVTQFGERTLATSPKSGSDMLMGSPGSSSGHQRPGSLILTAAGLGFQGGANVPELSVMRVFAGANLSTEATFKTVLLNSSTTAGDLVKQAMQRFRVAAGEDAADYYLTVKTQFEGSFTTLQNNEKPLQVFEEMVDANARDEILPTIKRSSIASISSLSSNLSMHPAIRRLPMNDFTDDSAVKFYLNRFDTDKDHSAHHGRLHEENRLANARIESHMSMGSTTDEDPFSDGVSIAASTSSNNVAHERLTAPTARFAMQVLIYPDDLPEGMVFDPHTEAIVPKATLKDRTPLSSTASPGISQTFRRKVFVFPKNTTVAEVIEVSLERFGISEGVVDGGDEVEDKNVKRRSANRVRYGLSCLSDGQEKELLPSSKVVDAFGRPPSFRMADQRRSLDGKRRSADATMLLGTAEDVRAGDPEFILRRAVAYKMNNTPRSRLSAPLDELALSRMHAQRESITASEASTRDDDTNSNGATPRPGANPPTAVRLPPAQLSRQEIIAAQRERTRASQKAILSAQANSEQGVDIHLPDKARIRSSFIGSDEMYRYSYVDPEGATYDISEIVEEELRGHPSPSHRDGSSSGHGGRKDLLQGALGRDGVGEIGQHAIGEKIDRVLHKIKDNPKVSTPDGRRISAVYTDNQVVTPPSRPERAAERAPSRSNTPSGGPGAKIVASRAVGQEHKAKQASVQSLESEASAYESTASTPNKPDTAFATSQKPRGSPNRSVLDEGTEEDVYLPPESNRKRPLLVLKDHDLGLSRMLAVIEMNASMRPPAPWQKQDRTPSRHRLRRQQSMLSSDNVVDEVLFGPTVDMEELHPRVREIYEPMAKRLDALDKEIDNLLLGALKLSQRG</sequence>
<feature type="compositionally biased region" description="Polar residues" evidence="3">
    <location>
        <begin position="478"/>
        <end position="487"/>
    </location>
</feature>
<feature type="region of interest" description="Disordered" evidence="3">
    <location>
        <begin position="214"/>
        <end position="687"/>
    </location>
</feature>
<dbReference type="CDD" id="cd17043">
    <property type="entry name" value="RA"/>
    <property type="match status" value="1"/>
</dbReference>
<feature type="region of interest" description="Disordered" evidence="3">
    <location>
        <begin position="1268"/>
        <end position="1388"/>
    </location>
</feature>
<evidence type="ECO:0000313" key="7">
    <source>
        <dbReference type="Proteomes" id="UP000007148"/>
    </source>
</evidence>
<dbReference type="OrthoDB" id="196165at2759"/>
<dbReference type="eggNOG" id="ENOG502R17J">
    <property type="taxonomic scope" value="Eukaryota"/>
</dbReference>
<evidence type="ECO:0000256" key="1">
    <source>
        <dbReference type="ARBA" id="ARBA00022443"/>
    </source>
</evidence>
<dbReference type="GO" id="GO:0030950">
    <property type="term" value="P:establishment or maintenance of actin cytoskeleton polarity"/>
    <property type="evidence" value="ECO:0007669"/>
    <property type="project" value="TreeGrafter"/>
</dbReference>
<dbReference type="GO" id="GO:0007165">
    <property type="term" value="P:signal transduction"/>
    <property type="evidence" value="ECO:0007669"/>
    <property type="project" value="InterPro"/>
</dbReference>
<keyword evidence="7" id="KW-1185">Reference proteome</keyword>
<dbReference type="InParanoid" id="G4U371"/>
<dbReference type="InterPro" id="IPR036028">
    <property type="entry name" value="SH3-like_dom_sf"/>
</dbReference>
<feature type="compositionally biased region" description="Acidic residues" evidence="3">
    <location>
        <begin position="214"/>
        <end position="226"/>
    </location>
</feature>
<dbReference type="Proteomes" id="UP000007148">
    <property type="component" value="Unassembled WGS sequence"/>
</dbReference>
<gene>
    <name evidence="6" type="ORF">PIIN_06882</name>
</gene>
<dbReference type="InterPro" id="IPR001452">
    <property type="entry name" value="SH3_domain"/>
</dbReference>
<dbReference type="OMA" id="KKLPMND"/>
<dbReference type="HOGENOM" id="CLU_002295_0_0_1"/>
<feature type="compositionally biased region" description="Polar residues" evidence="3">
    <location>
        <begin position="415"/>
        <end position="440"/>
    </location>
</feature>
<dbReference type="Gene3D" id="2.30.30.40">
    <property type="entry name" value="SH3 Domains"/>
    <property type="match status" value="1"/>
</dbReference>
<accession>G4U371</accession>
<dbReference type="STRING" id="1109443.G4U371"/>
<dbReference type="SUPFAM" id="SSF50044">
    <property type="entry name" value="SH3-domain"/>
    <property type="match status" value="1"/>
</dbReference>
<dbReference type="EMBL" id="CAFZ01001882">
    <property type="protein sequence ID" value="CCA78030.1"/>
    <property type="molecule type" value="Genomic_DNA"/>
</dbReference>
<feature type="domain" description="SH3" evidence="4">
    <location>
        <begin position="83"/>
        <end position="144"/>
    </location>
</feature>
<dbReference type="FunFam" id="2.30.30.40:FF:000035">
    <property type="entry name" value="SH3 domain containing protein"/>
    <property type="match status" value="1"/>
</dbReference>
<comment type="caution">
    <text evidence="6">The sequence shown here is derived from an EMBL/GenBank/DDBJ whole genome shotgun (WGS) entry which is preliminary data.</text>
</comment>
<organism evidence="6 7">
    <name type="scientific">Serendipita indica (strain DSM 11827)</name>
    <name type="common">Root endophyte fungus</name>
    <name type="synonym">Piriformospora indica</name>
    <dbReference type="NCBI Taxonomy" id="1109443"/>
    <lineage>
        <taxon>Eukaryota</taxon>
        <taxon>Fungi</taxon>
        <taxon>Dikarya</taxon>
        <taxon>Basidiomycota</taxon>
        <taxon>Agaricomycotina</taxon>
        <taxon>Agaricomycetes</taxon>
        <taxon>Sebacinales</taxon>
        <taxon>Serendipitaceae</taxon>
        <taxon>Serendipita</taxon>
    </lineage>
</organism>
<dbReference type="PROSITE" id="PS50200">
    <property type="entry name" value="RA"/>
    <property type="match status" value="1"/>
</dbReference>
<evidence type="ECO:0000256" key="2">
    <source>
        <dbReference type="PROSITE-ProRule" id="PRU00192"/>
    </source>
</evidence>
<dbReference type="InterPro" id="IPR053039">
    <property type="entry name" value="Polarity_Bud-Selection_Reg"/>
</dbReference>
<evidence type="ECO:0000259" key="4">
    <source>
        <dbReference type="PROSITE" id="PS50002"/>
    </source>
</evidence>
<name>G4U371_SERID</name>
<feature type="compositionally biased region" description="Polar residues" evidence="3">
    <location>
        <begin position="620"/>
        <end position="637"/>
    </location>
</feature>
<feature type="compositionally biased region" description="Basic and acidic residues" evidence="3">
    <location>
        <begin position="1217"/>
        <end position="1228"/>
    </location>
</feature>
<evidence type="ECO:0000256" key="3">
    <source>
        <dbReference type="SAM" id="MobiDB-lite"/>
    </source>
</evidence>
<reference evidence="6 7" key="1">
    <citation type="journal article" date="2011" name="PLoS Pathog.">
        <title>Endophytic Life Strategies Decoded by Genome and Transcriptome Analyses of the Mutualistic Root Symbiont Piriformospora indica.</title>
        <authorList>
            <person name="Zuccaro A."/>
            <person name="Lahrmann U."/>
            <person name="Guldener U."/>
            <person name="Langen G."/>
            <person name="Pfiffi S."/>
            <person name="Biedenkopf D."/>
            <person name="Wong P."/>
            <person name="Samans B."/>
            <person name="Grimm C."/>
            <person name="Basiewicz M."/>
            <person name="Murat C."/>
            <person name="Martin F."/>
            <person name="Kogel K.H."/>
        </authorList>
    </citation>
    <scope>NUCLEOTIDE SEQUENCE [LARGE SCALE GENOMIC DNA]</scope>
    <source>
        <strain evidence="6 7">DSM 11827</strain>
    </source>
</reference>
<feature type="compositionally biased region" description="Polar residues" evidence="3">
    <location>
        <begin position="1353"/>
        <end position="1373"/>
    </location>
</feature>
<evidence type="ECO:0000259" key="5">
    <source>
        <dbReference type="PROSITE" id="PS50200"/>
    </source>
</evidence>
<feature type="compositionally biased region" description="Low complexity" evidence="3">
    <location>
        <begin position="325"/>
        <end position="338"/>
    </location>
</feature>
<dbReference type="PANTHER" id="PTHR47775">
    <property type="entry name" value="BUD SITE SELECTION PROTEIN 14"/>
    <property type="match status" value="1"/>
</dbReference>
<feature type="compositionally biased region" description="Polar residues" evidence="3">
    <location>
        <begin position="339"/>
        <end position="366"/>
    </location>
</feature>
<dbReference type="PROSITE" id="PS50002">
    <property type="entry name" value="SH3"/>
    <property type="match status" value="1"/>
</dbReference>
<dbReference type="SMART" id="SM00326">
    <property type="entry name" value="SH3"/>
    <property type="match status" value="1"/>
</dbReference>
<feature type="region of interest" description="Disordered" evidence="3">
    <location>
        <begin position="1217"/>
        <end position="1241"/>
    </location>
</feature>
<dbReference type="Pfam" id="PF00788">
    <property type="entry name" value="RA"/>
    <property type="match status" value="1"/>
</dbReference>
<feature type="compositionally biased region" description="Basic and acidic residues" evidence="3">
    <location>
        <begin position="1"/>
        <end position="20"/>
    </location>
</feature>
<keyword evidence="1 2" id="KW-0728">SH3 domain</keyword>
<feature type="compositionally biased region" description="Basic and acidic residues" evidence="3">
    <location>
        <begin position="506"/>
        <end position="526"/>
    </location>
</feature>
<dbReference type="PANTHER" id="PTHR47775:SF1">
    <property type="entry name" value="BUD SITE SELECTION PROTEIN 14"/>
    <property type="match status" value="1"/>
</dbReference>
<feature type="compositionally biased region" description="Polar residues" evidence="3">
    <location>
        <begin position="646"/>
        <end position="655"/>
    </location>
</feature>
<dbReference type="SMART" id="SM00314">
    <property type="entry name" value="RA"/>
    <property type="match status" value="1"/>
</dbReference>
<evidence type="ECO:0000313" key="6">
    <source>
        <dbReference type="EMBL" id="CCA78030.1"/>
    </source>
</evidence>
<protein>
    <recommendedName>
        <fullName evidence="8">SH3 domain-containing protein</fullName>
    </recommendedName>
</protein>
<dbReference type="GO" id="GO:0015630">
    <property type="term" value="C:microtubule cytoskeleton"/>
    <property type="evidence" value="ECO:0007669"/>
    <property type="project" value="TreeGrafter"/>
</dbReference>
<feature type="region of interest" description="Disordered" evidence="3">
    <location>
        <begin position="1101"/>
        <end position="1141"/>
    </location>
</feature>
<dbReference type="Pfam" id="PF00018">
    <property type="entry name" value="SH3_1"/>
    <property type="match status" value="1"/>
</dbReference>
<feature type="compositionally biased region" description="Low complexity" evidence="3">
    <location>
        <begin position="593"/>
        <end position="605"/>
    </location>
</feature>
<evidence type="ECO:0008006" key="8">
    <source>
        <dbReference type="Google" id="ProtNLM"/>
    </source>
</evidence>
<feature type="compositionally biased region" description="Low complexity" evidence="3">
    <location>
        <begin position="280"/>
        <end position="317"/>
    </location>
</feature>
<dbReference type="InterPro" id="IPR000159">
    <property type="entry name" value="RA_dom"/>
</dbReference>
<dbReference type="Gene3D" id="3.10.20.90">
    <property type="entry name" value="Phosphatidylinositol 3-kinase Catalytic Subunit, Chain A, domain 1"/>
    <property type="match status" value="1"/>
</dbReference>
<dbReference type="GO" id="GO:0008104">
    <property type="term" value="P:intracellular protein localization"/>
    <property type="evidence" value="ECO:0007669"/>
    <property type="project" value="TreeGrafter"/>
</dbReference>
<dbReference type="SUPFAM" id="SSF54236">
    <property type="entry name" value="Ubiquitin-like"/>
    <property type="match status" value="1"/>
</dbReference>
<feature type="compositionally biased region" description="Basic and acidic residues" evidence="3">
    <location>
        <begin position="1297"/>
        <end position="1306"/>
    </location>
</feature>
<feature type="compositionally biased region" description="Low complexity" evidence="3">
    <location>
        <begin position="376"/>
        <end position="386"/>
    </location>
</feature>
<proteinExistence type="predicted"/>
<feature type="compositionally biased region" description="Low complexity" evidence="3">
    <location>
        <begin position="1339"/>
        <end position="1352"/>
    </location>
</feature>
<feature type="compositionally biased region" description="Gly residues" evidence="3">
    <location>
        <begin position="387"/>
        <end position="397"/>
    </location>
</feature>
<feature type="compositionally biased region" description="Acidic residues" evidence="3">
    <location>
        <begin position="238"/>
        <end position="252"/>
    </location>
</feature>
<feature type="compositionally biased region" description="Basic and acidic residues" evidence="3">
    <location>
        <begin position="539"/>
        <end position="555"/>
    </location>
</feature>
<feature type="compositionally biased region" description="Polar residues" evidence="3">
    <location>
        <begin position="559"/>
        <end position="586"/>
    </location>
</feature>
<feature type="compositionally biased region" description="Acidic residues" evidence="3">
    <location>
        <begin position="44"/>
        <end position="73"/>
    </location>
</feature>